<accession>A0ABT5EHZ2</accession>
<evidence type="ECO:0000313" key="14">
    <source>
        <dbReference type="Proteomes" id="UP001221411"/>
    </source>
</evidence>
<keyword evidence="7" id="KW-1133">Transmembrane helix</keyword>
<keyword evidence="4" id="KW-0349">Heme</keyword>
<evidence type="ECO:0000256" key="3">
    <source>
        <dbReference type="ARBA" id="ARBA00009295"/>
    </source>
</evidence>
<dbReference type="EMBL" id="JAQNDO010000001">
    <property type="protein sequence ID" value="MDC0740366.1"/>
    <property type="molecule type" value="Genomic_DNA"/>
</dbReference>
<comment type="caution">
    <text evidence="13">The sequence shown here is derived from an EMBL/GenBank/DDBJ whole genome shotgun (WGS) entry which is preliminary data.</text>
</comment>
<dbReference type="PANTHER" id="PTHR19353:SF30">
    <property type="entry name" value="DELTA 8-(E)-SPHINGOLIPID DESATURASE"/>
    <property type="match status" value="1"/>
</dbReference>
<evidence type="ECO:0000256" key="10">
    <source>
        <dbReference type="ARBA" id="ARBA00023098"/>
    </source>
</evidence>
<feature type="domain" description="Fatty acid desaturase" evidence="12">
    <location>
        <begin position="66"/>
        <end position="338"/>
    </location>
</feature>
<evidence type="ECO:0000313" key="13">
    <source>
        <dbReference type="EMBL" id="MDC0740366.1"/>
    </source>
</evidence>
<evidence type="ECO:0000256" key="8">
    <source>
        <dbReference type="ARBA" id="ARBA00023002"/>
    </source>
</evidence>
<dbReference type="GO" id="GO:0016491">
    <property type="term" value="F:oxidoreductase activity"/>
    <property type="evidence" value="ECO:0007669"/>
    <property type="project" value="UniProtKB-KW"/>
</dbReference>
<keyword evidence="6" id="KW-0479">Metal-binding</keyword>
<keyword evidence="14" id="KW-1185">Reference proteome</keyword>
<reference evidence="13 14" key="1">
    <citation type="submission" date="2022-11" db="EMBL/GenBank/DDBJ databases">
        <title>Minimal conservation of predation-associated metabolite biosynthetic gene clusters underscores biosynthetic potential of Myxococcota including descriptions for ten novel species: Archangium lansinium sp. nov., Myxococcus landrumus sp. nov., Nannocystis bai.</title>
        <authorList>
            <person name="Ahearne A."/>
            <person name="Stevens C."/>
            <person name="Dowd S."/>
        </authorList>
    </citation>
    <scope>NUCLEOTIDE SEQUENCE [LARGE SCALE GENOMIC DNA]</scope>
    <source>
        <strain evidence="13 14">RJM3</strain>
    </source>
</reference>
<keyword evidence="11" id="KW-0472">Membrane</keyword>
<dbReference type="PANTHER" id="PTHR19353">
    <property type="entry name" value="FATTY ACID DESATURASE 2"/>
    <property type="match status" value="1"/>
</dbReference>
<organism evidence="13 14">
    <name type="scientific">Polyangium mundeleinium</name>
    <dbReference type="NCBI Taxonomy" id="2995306"/>
    <lineage>
        <taxon>Bacteria</taxon>
        <taxon>Pseudomonadati</taxon>
        <taxon>Myxococcota</taxon>
        <taxon>Polyangia</taxon>
        <taxon>Polyangiales</taxon>
        <taxon>Polyangiaceae</taxon>
        <taxon>Polyangium</taxon>
    </lineage>
</organism>
<keyword evidence="5" id="KW-0812">Transmembrane</keyword>
<evidence type="ECO:0000256" key="4">
    <source>
        <dbReference type="ARBA" id="ARBA00022617"/>
    </source>
</evidence>
<sequence length="384" mass="43684">MQKPLPFDLSTIDLEAFHADIKALRREIDDALGEEDLRHLYKFERWGRTCTALGLLTAGLAPNPASALLLSIGRSTRWILMHHIGHRGYDKVPGVPARYTSKVFARGNRRFLDWCDWILPEAWIYEHNVLHHSYTGELDDRDLVERNTEGLREHSMPVRYGLLGALALTWRASYYAPSTLEVYRARHAERDGVAPSKEGETQELLLKCYLPYAGVHFGLFPLCYLPLGPWGVFSAFCNSLMAEAITNLHTFCVIVPNHTGDDLYRFDDRPASRAEFFVRQVIGSTNFKTGGDLIDYAHLWLNYQIEHHLFPDIPMLKYRQVQPKVKALCEKYGIPYVQESVFSRVKKMVDIAVGKTSMLRGVKRAKAEKPVRQASVPAAAMPAL</sequence>
<dbReference type="Pfam" id="PF00487">
    <property type="entry name" value="FA_desaturase"/>
    <property type="match status" value="1"/>
</dbReference>
<proteinExistence type="inferred from homology"/>
<evidence type="ECO:0000256" key="5">
    <source>
        <dbReference type="ARBA" id="ARBA00022692"/>
    </source>
</evidence>
<name>A0ABT5EHZ2_9BACT</name>
<comment type="subcellular location">
    <subcellularLocation>
        <location evidence="1">Membrane</location>
        <topology evidence="1">Multi-pass membrane protein</topology>
    </subcellularLocation>
</comment>
<evidence type="ECO:0000259" key="12">
    <source>
        <dbReference type="Pfam" id="PF00487"/>
    </source>
</evidence>
<evidence type="ECO:0000256" key="7">
    <source>
        <dbReference type="ARBA" id="ARBA00022989"/>
    </source>
</evidence>
<keyword evidence="8 13" id="KW-0560">Oxidoreductase</keyword>
<evidence type="ECO:0000256" key="6">
    <source>
        <dbReference type="ARBA" id="ARBA00022723"/>
    </source>
</evidence>
<keyword evidence="9" id="KW-0408">Iron</keyword>
<evidence type="ECO:0000256" key="2">
    <source>
        <dbReference type="ARBA" id="ARBA00005189"/>
    </source>
</evidence>
<dbReference type="InterPro" id="IPR012171">
    <property type="entry name" value="Fatty_acid_desaturase"/>
</dbReference>
<evidence type="ECO:0000256" key="9">
    <source>
        <dbReference type="ARBA" id="ARBA00023004"/>
    </source>
</evidence>
<evidence type="ECO:0000256" key="11">
    <source>
        <dbReference type="ARBA" id="ARBA00023136"/>
    </source>
</evidence>
<keyword evidence="10" id="KW-0443">Lipid metabolism</keyword>
<dbReference type="EC" id="1.14.19.-" evidence="13"/>
<dbReference type="InterPro" id="IPR005804">
    <property type="entry name" value="FA_desaturase_dom"/>
</dbReference>
<protein>
    <submittedName>
        <fullName evidence="13">Fatty acid desaturase</fullName>
        <ecNumber evidence="13">1.14.19.-</ecNumber>
    </submittedName>
</protein>
<comment type="similarity">
    <text evidence="3">Belongs to the fatty acid desaturase type 1 family.</text>
</comment>
<dbReference type="RefSeq" id="WP_271915548.1">
    <property type="nucleotide sequence ID" value="NZ_JAQNDO010000001.1"/>
</dbReference>
<evidence type="ECO:0000256" key="1">
    <source>
        <dbReference type="ARBA" id="ARBA00004141"/>
    </source>
</evidence>
<dbReference type="Proteomes" id="UP001221411">
    <property type="component" value="Unassembled WGS sequence"/>
</dbReference>
<gene>
    <name evidence="13" type="ORF">POL67_03350</name>
</gene>
<comment type="pathway">
    <text evidence="2">Lipid metabolism.</text>
</comment>